<feature type="non-terminal residue" evidence="1">
    <location>
        <position position="1"/>
    </location>
</feature>
<proteinExistence type="predicted"/>
<accession>X1GF35</accession>
<dbReference type="PROSITE" id="PS51273">
    <property type="entry name" value="GATASE_TYPE_1"/>
    <property type="match status" value="1"/>
</dbReference>
<reference evidence="1" key="1">
    <citation type="journal article" date="2014" name="Front. Microbiol.">
        <title>High frequency of phylogenetically diverse reductive dehalogenase-homologous genes in deep subseafloor sedimentary metagenomes.</title>
        <authorList>
            <person name="Kawai M."/>
            <person name="Futagami T."/>
            <person name="Toyoda A."/>
            <person name="Takaki Y."/>
            <person name="Nishi S."/>
            <person name="Hori S."/>
            <person name="Arai W."/>
            <person name="Tsubouchi T."/>
            <person name="Morono Y."/>
            <person name="Uchiyama I."/>
            <person name="Ito T."/>
            <person name="Fujiyama A."/>
            <person name="Inagaki F."/>
            <person name="Takami H."/>
        </authorList>
    </citation>
    <scope>NUCLEOTIDE SEQUENCE</scope>
    <source>
        <strain evidence="1">Expedition CK06-06</strain>
    </source>
</reference>
<dbReference type="SUPFAM" id="SSF52317">
    <property type="entry name" value="Class I glutamine amidotransferase-like"/>
    <property type="match status" value="1"/>
</dbReference>
<sequence>VNFAYVKAVAENGGVPVVLPTISGEEILRRYVEELDGLVLVGGADIPPSAYAQQPHKTVKIMPMQRYNFERRLISLWLDSGKPLLGVCLGMQFTNVVAGGTLIQDIPSQVGTKIEHRGYHRVKIDPNSSLAEILSANEAFVYSNHHQAVKDVGIGLKIVARSDDGVVEALERVDGVFGLFVQWHPELTDDVEHRNAIYGALVRACAARN</sequence>
<dbReference type="CDD" id="cd01745">
    <property type="entry name" value="GATase1_2"/>
    <property type="match status" value="1"/>
</dbReference>
<evidence type="ECO:0000313" key="1">
    <source>
        <dbReference type="EMBL" id="GAH43435.1"/>
    </source>
</evidence>
<name>X1GF35_9ZZZZ</name>
<dbReference type="InterPro" id="IPR044668">
    <property type="entry name" value="PuuD-like"/>
</dbReference>
<dbReference type="PANTHER" id="PTHR43235">
    <property type="entry name" value="GLUTAMINE AMIDOTRANSFERASE PB2B2.05-RELATED"/>
    <property type="match status" value="1"/>
</dbReference>
<dbReference type="AlphaFoldDB" id="X1GF35"/>
<dbReference type="EMBL" id="BARU01007270">
    <property type="protein sequence ID" value="GAH43435.1"/>
    <property type="molecule type" value="Genomic_DNA"/>
</dbReference>
<dbReference type="GO" id="GO:0005829">
    <property type="term" value="C:cytosol"/>
    <property type="evidence" value="ECO:0007669"/>
    <property type="project" value="TreeGrafter"/>
</dbReference>
<dbReference type="InterPro" id="IPR011697">
    <property type="entry name" value="Peptidase_C26"/>
</dbReference>
<dbReference type="Pfam" id="PF07722">
    <property type="entry name" value="Peptidase_C26"/>
    <property type="match status" value="1"/>
</dbReference>
<dbReference type="PANTHER" id="PTHR43235:SF1">
    <property type="entry name" value="GLUTAMINE AMIDOTRANSFERASE PB2B2.05-RELATED"/>
    <property type="match status" value="1"/>
</dbReference>
<dbReference type="GO" id="GO:0006598">
    <property type="term" value="P:polyamine catabolic process"/>
    <property type="evidence" value="ECO:0007669"/>
    <property type="project" value="TreeGrafter"/>
</dbReference>
<protein>
    <submittedName>
        <fullName evidence="1">Uncharacterized protein</fullName>
    </submittedName>
</protein>
<comment type="caution">
    <text evidence="1">The sequence shown here is derived from an EMBL/GenBank/DDBJ whole genome shotgun (WGS) entry which is preliminary data.</text>
</comment>
<dbReference type="GO" id="GO:0033969">
    <property type="term" value="F:gamma-glutamyl-gamma-aminobutyrate hydrolase activity"/>
    <property type="evidence" value="ECO:0007669"/>
    <property type="project" value="TreeGrafter"/>
</dbReference>
<dbReference type="InterPro" id="IPR029062">
    <property type="entry name" value="Class_I_gatase-like"/>
</dbReference>
<gene>
    <name evidence="1" type="ORF">S03H2_14327</name>
</gene>
<dbReference type="Gene3D" id="3.40.50.880">
    <property type="match status" value="1"/>
</dbReference>
<organism evidence="1">
    <name type="scientific">marine sediment metagenome</name>
    <dbReference type="NCBI Taxonomy" id="412755"/>
    <lineage>
        <taxon>unclassified sequences</taxon>
        <taxon>metagenomes</taxon>
        <taxon>ecological metagenomes</taxon>
    </lineage>
</organism>